<name>A0A9P1G2K9_9DINO</name>
<dbReference type="Proteomes" id="UP001152797">
    <property type="component" value="Unassembled WGS sequence"/>
</dbReference>
<dbReference type="EMBL" id="CAMXCT030002303">
    <property type="protein sequence ID" value="CAL4784518.1"/>
    <property type="molecule type" value="Genomic_DNA"/>
</dbReference>
<dbReference type="OrthoDB" id="433086at2759"/>
<gene>
    <name evidence="3" type="ORF">C1SCF055_LOCUS23612</name>
</gene>
<reference evidence="3" key="1">
    <citation type="submission" date="2022-10" db="EMBL/GenBank/DDBJ databases">
        <authorList>
            <person name="Chen Y."/>
            <person name="Dougan E. K."/>
            <person name="Chan C."/>
            <person name="Rhodes N."/>
            <person name="Thang M."/>
        </authorList>
    </citation>
    <scope>NUCLEOTIDE SEQUENCE</scope>
</reference>
<keyword evidence="1" id="KW-0175">Coiled coil</keyword>
<organism evidence="3">
    <name type="scientific">Cladocopium goreaui</name>
    <dbReference type="NCBI Taxonomy" id="2562237"/>
    <lineage>
        <taxon>Eukaryota</taxon>
        <taxon>Sar</taxon>
        <taxon>Alveolata</taxon>
        <taxon>Dinophyceae</taxon>
        <taxon>Suessiales</taxon>
        <taxon>Symbiodiniaceae</taxon>
        <taxon>Cladocopium</taxon>
    </lineage>
</organism>
<evidence type="ECO:0000313" key="3">
    <source>
        <dbReference type="EMBL" id="CAI3997206.1"/>
    </source>
</evidence>
<feature type="coiled-coil region" evidence="1">
    <location>
        <begin position="444"/>
        <end position="566"/>
    </location>
</feature>
<feature type="coiled-coil region" evidence="1">
    <location>
        <begin position="364"/>
        <end position="405"/>
    </location>
</feature>
<evidence type="ECO:0000256" key="2">
    <source>
        <dbReference type="SAM" id="MobiDB-lite"/>
    </source>
</evidence>
<protein>
    <submittedName>
        <fullName evidence="5">Nicotinamide phosphoribosyltransferase</fullName>
    </submittedName>
</protein>
<dbReference type="GO" id="GO:0016757">
    <property type="term" value="F:glycosyltransferase activity"/>
    <property type="evidence" value="ECO:0007669"/>
    <property type="project" value="UniProtKB-KW"/>
</dbReference>
<evidence type="ECO:0000313" key="6">
    <source>
        <dbReference type="Proteomes" id="UP001152797"/>
    </source>
</evidence>
<evidence type="ECO:0000313" key="4">
    <source>
        <dbReference type="EMBL" id="CAL1150581.1"/>
    </source>
</evidence>
<dbReference type="EMBL" id="CAMXCT020002303">
    <property type="protein sequence ID" value="CAL1150581.1"/>
    <property type="molecule type" value="Genomic_DNA"/>
</dbReference>
<evidence type="ECO:0000313" key="5">
    <source>
        <dbReference type="EMBL" id="CAL4784518.1"/>
    </source>
</evidence>
<evidence type="ECO:0000256" key="1">
    <source>
        <dbReference type="SAM" id="Coils"/>
    </source>
</evidence>
<feature type="region of interest" description="Disordered" evidence="2">
    <location>
        <begin position="280"/>
        <end position="336"/>
    </location>
</feature>
<comment type="caution">
    <text evidence="3">The sequence shown here is derived from an EMBL/GenBank/DDBJ whole genome shotgun (WGS) entry which is preliminary data.</text>
</comment>
<keyword evidence="5" id="KW-0808">Transferase</keyword>
<proteinExistence type="predicted"/>
<dbReference type="AlphaFoldDB" id="A0A9P1G2K9"/>
<keyword evidence="6" id="KW-1185">Reference proteome</keyword>
<dbReference type="EMBL" id="CAMXCT010002303">
    <property type="protein sequence ID" value="CAI3997206.1"/>
    <property type="molecule type" value="Genomic_DNA"/>
</dbReference>
<reference evidence="4" key="2">
    <citation type="submission" date="2024-04" db="EMBL/GenBank/DDBJ databases">
        <authorList>
            <person name="Chen Y."/>
            <person name="Shah S."/>
            <person name="Dougan E. K."/>
            <person name="Thang M."/>
            <person name="Chan C."/>
        </authorList>
    </citation>
    <scope>NUCLEOTIDE SEQUENCE [LARGE SCALE GENOMIC DNA]</scope>
</reference>
<keyword evidence="5" id="KW-0328">Glycosyltransferase</keyword>
<accession>A0A9P1G2K9</accession>
<sequence>MPFHTVLGAHELFIVEQIHHNKELPWDEKRRFLAMFVFRAHCRSNVFREAQLPLMLQERFWRDPLGQFADNGPVTRSMLQYRRKTRQPLQTSAFLAIPERLCPDDDENLARNVARRTRTLLEVAENVWPLVHNEKLTSLEKFQEISKTIQAGRRLGDTWSKMLMVSIDIAYPKLQLLESTCDVGVGALKALQRLFNDGQKEDPRDLLGHATRAANSSKAAAAQNFWRLLKKVESLCQKRFAHLPLILDQVCTPVAQLSAVTLQVQLCEWRQFLDFLSKAGNTPGDEMQEDETPSEPSKKMRRIKGKQTVDDEGPVGVQERANGVTENRDSDDEMPLSSIRAEAGKAEKTDANGQAGRSSEDAYLQAAQQALGQLEAKVASARQAVQEQELKVKRCKTEQEEAAHQAVEAMRKSREADEALSSTEIETSKCEYLLTASHIKTEVLQEMYGKLEEEQAKLSDGKDEVFGKLPGLPKDSWMLPRLASAAKTRIAHLESLMRELEKEADADDTAREPHEDQHAEFIRQGSIHMQQRAKAREAANKAIEAMRSAQERCKEEQEKLAEGRLQLHLVEAQVLSLKQIMDS</sequence>